<feature type="region of interest" description="Disordered" evidence="1">
    <location>
        <begin position="59"/>
        <end position="92"/>
    </location>
</feature>
<organism evidence="2 3">
    <name type="scientific">Saccharothrix variisporea</name>
    <dbReference type="NCBI Taxonomy" id="543527"/>
    <lineage>
        <taxon>Bacteria</taxon>
        <taxon>Bacillati</taxon>
        <taxon>Actinomycetota</taxon>
        <taxon>Actinomycetes</taxon>
        <taxon>Pseudonocardiales</taxon>
        <taxon>Pseudonocardiaceae</taxon>
        <taxon>Saccharothrix</taxon>
    </lineage>
</organism>
<feature type="compositionally biased region" description="Polar residues" evidence="1">
    <location>
        <begin position="585"/>
        <end position="594"/>
    </location>
</feature>
<accession>A0A495XJQ1</accession>
<sequence length="712" mass="75712">MEFAAERSRRTSSSRHAVDHGERHRTGSPARNPIGLLHMQRAAGNSAVCALLSGPTVQRDGLDGDTAGPPEAGAVERPGGTPVRPPRPGDTADMDRAITEHLGINEFTDAARILNGFTEADIDVRITRYTEAQRTGLHAAAVVNGSAAVRIRGPIDLARQVRSGEWPAAAHTLEDYPDGAERVPDNLRRLGWWEGVHLLQAAEAAHLPVAARIRVVVAERSADIAAALPGRAVDPPVAARMLNALNGTDLPAAVAPLTAPQLFDINTAATREGIHRVVVHLGREPQAGLIRVEGFDRQLRDAIARSDWPAVAGVLGRYPDDTARRQRLQWFHLPQVTALADTLRSGGGPLYPLVEARRVEKLGQDYEAAISQAVGSPAQADRWDRVVRLLGAYNDADLAARAQRVQAVGGPTAVTAAQAASQRVFGDDTHRVRRILLYTARQAQAGAPARPADPQPFATGGAGPAVAVPGGSVTTYSQVAPGTGAGTGTPDWYALDYQGAQAEQTGWLQFISREMERFDTGGASLGYFVPTSGLVHQGQPGNVEYSRPGAEHWYIDTFSNSFPFYESPVTAGAPAGFSPAGTRGGHSTTPSTPASPAGRTMMVDRPGSVATQVAEAFAPVRSGGLWGVGGTSTPVGRVEHRVRFHDYLVRGNQVLYENTMTVVFSYTAAPAPGAPDPPRVNVPGNGAAASRLRPEHFRALVHRFPAWGFYPQ</sequence>
<dbReference type="EMBL" id="RBXR01000001">
    <property type="protein sequence ID" value="RKT74650.1"/>
    <property type="molecule type" value="Genomic_DNA"/>
</dbReference>
<feature type="compositionally biased region" description="Basic and acidic residues" evidence="1">
    <location>
        <begin position="16"/>
        <end position="25"/>
    </location>
</feature>
<comment type="caution">
    <text evidence="2">The sequence shown here is derived from an EMBL/GenBank/DDBJ whole genome shotgun (WGS) entry which is preliminary data.</text>
</comment>
<dbReference type="AlphaFoldDB" id="A0A495XJQ1"/>
<reference evidence="2 3" key="1">
    <citation type="submission" date="2018-10" db="EMBL/GenBank/DDBJ databases">
        <title>Sequencing the genomes of 1000 actinobacteria strains.</title>
        <authorList>
            <person name="Klenk H.-P."/>
        </authorList>
    </citation>
    <scope>NUCLEOTIDE SEQUENCE [LARGE SCALE GENOMIC DNA]</scope>
    <source>
        <strain evidence="2 3">DSM 43911</strain>
    </source>
</reference>
<dbReference type="Proteomes" id="UP000272729">
    <property type="component" value="Unassembled WGS sequence"/>
</dbReference>
<keyword evidence="3" id="KW-1185">Reference proteome</keyword>
<name>A0A495XJQ1_9PSEU</name>
<evidence type="ECO:0000313" key="3">
    <source>
        <dbReference type="Proteomes" id="UP000272729"/>
    </source>
</evidence>
<evidence type="ECO:0000313" key="2">
    <source>
        <dbReference type="EMBL" id="RKT74650.1"/>
    </source>
</evidence>
<gene>
    <name evidence="2" type="ORF">DFJ66_8017</name>
</gene>
<feature type="region of interest" description="Disordered" evidence="1">
    <location>
        <begin position="1"/>
        <end position="32"/>
    </location>
</feature>
<protein>
    <submittedName>
        <fullName evidence="2">Uncharacterized protein</fullName>
    </submittedName>
</protein>
<evidence type="ECO:0000256" key="1">
    <source>
        <dbReference type="SAM" id="MobiDB-lite"/>
    </source>
</evidence>
<proteinExistence type="predicted"/>
<feature type="region of interest" description="Disordered" evidence="1">
    <location>
        <begin position="575"/>
        <end position="599"/>
    </location>
</feature>